<dbReference type="NCBIfam" id="TIGR04183">
    <property type="entry name" value="Por_Secre_tail"/>
    <property type="match status" value="1"/>
</dbReference>
<comment type="caution">
    <text evidence="3">The sequence shown here is derived from an EMBL/GenBank/DDBJ whole genome shotgun (WGS) entry which is preliminary data.</text>
</comment>
<sequence>MKKLYTLIITVLVTTFGFAQLTVTNSAYIYVDGDGFTEAPDVAPLFVTGAVNLNNANSKIYLRNEAQLLQGNTVSTNSGVGELSVQQTGTANTFSYNYWCSPVGNNSVASGNEASRVDLIDESTGLITSNDALFTTADDGATSPLTISSRWLYSYVVSDLYADWIVLNSNTPIQTGLGFTMKGIGGGSQLYDFRGKPNNGTITTNVLADNFTLIGNPYPSAIDALLLIHDPQNTNIAVSPGLPEYAPTTTGVLYYWEQTPTTHNTADYVGGYGAYTISSGGVETFSFPTFYGYDDQGNAAPTPPGPGPSKVAKRYIPIGQGFMVEGATGSGSSLIYVKNEHRVFTKESSGDSYFFRTNGQNNTTTNSNSSVEETQYDELGLNIVPSDFKRFRLNVNFNQDFTRQLVQNFHNTATDGFDYGLEAPGSDDSPTDASWTQDDEDFVIQAHAFAIEKRIPVVIKLENQQPIEFSIFDVQNFDTSQPIYVHDIENEIYIDLREQNYNINLQAGNYTNRFEITFQAPETLNVEEITDEDFIVYQNTKDSELTVLNPNSLNIKSVRLIDVSGKVILNTNNVGTQNEYRFTTKSLSDGIYVATVTVDNNQAISKKVVIKN</sequence>
<dbReference type="EMBL" id="JBHUOS010000001">
    <property type="protein sequence ID" value="MFD2914411.1"/>
    <property type="molecule type" value="Genomic_DNA"/>
</dbReference>
<dbReference type="Pfam" id="PF18962">
    <property type="entry name" value="Por_Secre_tail"/>
    <property type="match status" value="1"/>
</dbReference>
<proteinExistence type="predicted"/>
<evidence type="ECO:0000313" key="3">
    <source>
        <dbReference type="EMBL" id="MFD2914411.1"/>
    </source>
</evidence>
<keyword evidence="4" id="KW-1185">Reference proteome</keyword>
<evidence type="ECO:0000259" key="2">
    <source>
        <dbReference type="Pfam" id="PF18962"/>
    </source>
</evidence>
<reference evidence="4" key="1">
    <citation type="journal article" date="2019" name="Int. J. Syst. Evol. Microbiol.">
        <title>The Global Catalogue of Microorganisms (GCM) 10K type strain sequencing project: providing services to taxonomists for standard genome sequencing and annotation.</title>
        <authorList>
            <consortium name="The Broad Institute Genomics Platform"/>
            <consortium name="The Broad Institute Genome Sequencing Center for Infectious Disease"/>
            <person name="Wu L."/>
            <person name="Ma J."/>
        </authorList>
    </citation>
    <scope>NUCLEOTIDE SEQUENCE [LARGE SCALE GENOMIC DNA]</scope>
    <source>
        <strain evidence="4">KCTC 32514</strain>
    </source>
</reference>
<keyword evidence="1" id="KW-0732">Signal</keyword>
<evidence type="ECO:0000313" key="4">
    <source>
        <dbReference type="Proteomes" id="UP001597548"/>
    </source>
</evidence>
<organism evidence="3 4">
    <name type="scientific">Psychroserpens luteus</name>
    <dbReference type="NCBI Taxonomy" id="1434066"/>
    <lineage>
        <taxon>Bacteria</taxon>
        <taxon>Pseudomonadati</taxon>
        <taxon>Bacteroidota</taxon>
        <taxon>Flavobacteriia</taxon>
        <taxon>Flavobacteriales</taxon>
        <taxon>Flavobacteriaceae</taxon>
        <taxon>Psychroserpens</taxon>
    </lineage>
</organism>
<dbReference type="InterPro" id="IPR026444">
    <property type="entry name" value="Secre_tail"/>
</dbReference>
<evidence type="ECO:0000256" key="1">
    <source>
        <dbReference type="ARBA" id="ARBA00022729"/>
    </source>
</evidence>
<dbReference type="Proteomes" id="UP001597548">
    <property type="component" value="Unassembled WGS sequence"/>
</dbReference>
<feature type="domain" description="Secretion system C-terminal sorting" evidence="2">
    <location>
        <begin position="542"/>
        <end position="610"/>
    </location>
</feature>
<protein>
    <submittedName>
        <fullName evidence="3">T9SS type A sorting domain-containing protein</fullName>
    </submittedName>
</protein>
<dbReference type="RefSeq" id="WP_194507898.1">
    <property type="nucleotide sequence ID" value="NZ_JADILU010000003.1"/>
</dbReference>
<accession>A0ABW5ZPE9</accession>
<name>A0ABW5ZPE9_9FLAO</name>
<gene>
    <name evidence="3" type="ORF">ACFS29_02080</name>
</gene>